<keyword evidence="3 7" id="KW-0479">Metal-binding</keyword>
<evidence type="ECO:0000256" key="4">
    <source>
        <dbReference type="ARBA" id="ARBA00022729"/>
    </source>
</evidence>
<dbReference type="InterPro" id="IPR005950">
    <property type="entry name" value="ModA"/>
</dbReference>
<feature type="binding site" evidence="7">
    <location>
        <position position="167"/>
    </location>
    <ligand>
        <name>molybdate</name>
        <dbReference type="ChEBI" id="CHEBI:36264"/>
    </ligand>
</feature>
<keyword evidence="2 7" id="KW-0500">Molybdenum</keyword>
<dbReference type="GO" id="GO:0015689">
    <property type="term" value="P:molybdate ion transport"/>
    <property type="evidence" value="ECO:0007669"/>
    <property type="project" value="InterPro"/>
</dbReference>
<comment type="subunit">
    <text evidence="6">The complex is composed of two ATP-binding proteins (ModC), two transmembrane proteins (ModB) and a solute-binding protein (ModA).</text>
</comment>
<dbReference type="PIRSF" id="PIRSF004846">
    <property type="entry name" value="ModA"/>
    <property type="match status" value="1"/>
</dbReference>
<keyword evidence="4" id="KW-0732">Signal</keyword>
<evidence type="ECO:0000256" key="6">
    <source>
        <dbReference type="ARBA" id="ARBA00062515"/>
    </source>
</evidence>
<dbReference type="GO" id="GO:0030973">
    <property type="term" value="F:molybdate ion binding"/>
    <property type="evidence" value="ECO:0007669"/>
    <property type="project" value="InterPro"/>
</dbReference>
<evidence type="ECO:0000313" key="9">
    <source>
        <dbReference type="Proteomes" id="UP000199675"/>
    </source>
</evidence>
<evidence type="ECO:0000256" key="1">
    <source>
        <dbReference type="ARBA" id="ARBA00009175"/>
    </source>
</evidence>
<dbReference type="Proteomes" id="UP000199675">
    <property type="component" value="Unassembled WGS sequence"/>
</dbReference>
<feature type="binding site" evidence="7">
    <location>
        <position position="59"/>
    </location>
    <ligand>
        <name>molybdate</name>
        <dbReference type="ChEBI" id="CHEBI:36264"/>
    </ligand>
</feature>
<evidence type="ECO:0000256" key="7">
    <source>
        <dbReference type="PIRSR" id="PIRSR004846-1"/>
    </source>
</evidence>
<evidence type="ECO:0000313" key="8">
    <source>
        <dbReference type="EMBL" id="SDW03187.1"/>
    </source>
</evidence>
<dbReference type="InterPro" id="IPR050682">
    <property type="entry name" value="ModA/WtpA"/>
</dbReference>
<sequence>MLRLALLWPTLLITLLSPITLADEVRIAIAANFTDTSRQLAERFQTDSGHRAIISYGSTGKLYAQIRNGAPFDVFLAADQQRPALLEQQGLAVAGSRFTYASGKLVLWSPNGERFVDGTDFLTGGRFQRLAMANPQTAPYGLAAQQVLQKLALWPALQPRVVRGESIAQTFQFVATANTDAGFVALAQVRAWPQSAGSLWEIPQTYYQPISQQAVLLVRGQDNPAAQAWMNFLSSEPAQALIRQAGYGAGP</sequence>
<keyword evidence="5" id="KW-0826">Tungsten</keyword>
<reference evidence="8 9" key="1">
    <citation type="submission" date="2016-10" db="EMBL/GenBank/DDBJ databases">
        <authorList>
            <person name="de Groot N.N."/>
        </authorList>
    </citation>
    <scope>NUCLEOTIDE SEQUENCE [LARGE SCALE GENOMIC DNA]</scope>
    <source>
        <strain evidence="8 9">CGMCC 1.7059</strain>
    </source>
</reference>
<accession>A0A1H2Q7J7</accession>
<dbReference type="PANTHER" id="PTHR30632:SF14">
    <property type="entry name" value="TUNGSTATE_MOLYBDATE_CHROMATE-BINDING PROTEIN MODA"/>
    <property type="match status" value="1"/>
</dbReference>
<dbReference type="FunFam" id="3.40.190.10:FF:000035">
    <property type="entry name" value="Molybdate ABC transporter substrate-binding protein"/>
    <property type="match status" value="1"/>
</dbReference>
<dbReference type="GO" id="GO:1901359">
    <property type="term" value="F:tungstate binding"/>
    <property type="evidence" value="ECO:0007669"/>
    <property type="project" value="UniProtKB-ARBA"/>
</dbReference>
<dbReference type="RefSeq" id="WP_091811037.1">
    <property type="nucleotide sequence ID" value="NZ_FNNE01000001.1"/>
</dbReference>
<dbReference type="CDD" id="cd13539">
    <property type="entry name" value="PBP2_AvModA"/>
    <property type="match status" value="1"/>
</dbReference>
<dbReference type="SUPFAM" id="SSF53850">
    <property type="entry name" value="Periplasmic binding protein-like II"/>
    <property type="match status" value="1"/>
</dbReference>
<protein>
    <submittedName>
        <fullName evidence="8">Molybdate transport system substrate-binding protein</fullName>
    </submittedName>
</protein>
<evidence type="ECO:0000256" key="2">
    <source>
        <dbReference type="ARBA" id="ARBA00022505"/>
    </source>
</evidence>
<comment type="similarity">
    <text evidence="1">Belongs to the bacterial solute-binding protein ModA family.</text>
</comment>
<evidence type="ECO:0000256" key="5">
    <source>
        <dbReference type="ARBA" id="ARBA00023245"/>
    </source>
</evidence>
<name>A0A1H2Q7J7_9GAMM</name>
<organism evidence="8 9">
    <name type="scientific">Marinobacter mobilis</name>
    <dbReference type="NCBI Taxonomy" id="488533"/>
    <lineage>
        <taxon>Bacteria</taxon>
        <taxon>Pseudomonadati</taxon>
        <taxon>Pseudomonadota</taxon>
        <taxon>Gammaproteobacteria</taxon>
        <taxon>Pseudomonadales</taxon>
        <taxon>Marinobacteraceae</taxon>
        <taxon>Marinobacter</taxon>
    </lineage>
</organism>
<keyword evidence="9" id="KW-1185">Reference proteome</keyword>
<dbReference type="NCBIfam" id="TIGR01256">
    <property type="entry name" value="modA"/>
    <property type="match status" value="1"/>
</dbReference>
<dbReference type="AlphaFoldDB" id="A0A1H2Q7J7"/>
<dbReference type="Pfam" id="PF13531">
    <property type="entry name" value="SBP_bac_11"/>
    <property type="match status" value="1"/>
</dbReference>
<dbReference type="STRING" id="488533.SAMN04487960_101150"/>
<dbReference type="InterPro" id="IPR044084">
    <property type="entry name" value="AvModA-like_subst-bd"/>
</dbReference>
<dbReference type="Gene3D" id="3.40.190.10">
    <property type="entry name" value="Periplasmic binding protein-like II"/>
    <property type="match status" value="2"/>
</dbReference>
<proteinExistence type="inferred from homology"/>
<gene>
    <name evidence="8" type="ORF">SAMN04487960_101150</name>
</gene>
<dbReference type="OrthoDB" id="9785015at2"/>
<dbReference type="GO" id="GO:0046872">
    <property type="term" value="F:metal ion binding"/>
    <property type="evidence" value="ECO:0007669"/>
    <property type="project" value="UniProtKB-KW"/>
</dbReference>
<evidence type="ECO:0000256" key="3">
    <source>
        <dbReference type="ARBA" id="ARBA00022723"/>
    </source>
</evidence>
<dbReference type="EMBL" id="FNNE01000001">
    <property type="protein sequence ID" value="SDW03187.1"/>
    <property type="molecule type" value="Genomic_DNA"/>
</dbReference>
<dbReference type="PANTHER" id="PTHR30632">
    <property type="entry name" value="MOLYBDATE-BINDING PERIPLASMIC PROTEIN"/>
    <property type="match status" value="1"/>
</dbReference>